<evidence type="ECO:0000313" key="6">
    <source>
        <dbReference type="Proteomes" id="UP000327039"/>
    </source>
</evidence>
<dbReference type="Pfam" id="PF13439">
    <property type="entry name" value="Glyco_transf_4"/>
    <property type="match status" value="1"/>
</dbReference>
<gene>
    <name evidence="5" type="ORF">F6B42_11310</name>
</gene>
<dbReference type="OrthoDB" id="9801609at2"/>
<dbReference type="SUPFAM" id="SSF53756">
    <property type="entry name" value="UDP-Glycosyltransferase/glycogen phosphorylase"/>
    <property type="match status" value="1"/>
</dbReference>
<protein>
    <submittedName>
        <fullName evidence="5">Glycosyltransferase family 4 protein</fullName>
    </submittedName>
</protein>
<dbReference type="Proteomes" id="UP000327039">
    <property type="component" value="Unassembled WGS sequence"/>
</dbReference>
<evidence type="ECO:0000259" key="4">
    <source>
        <dbReference type="Pfam" id="PF13439"/>
    </source>
</evidence>
<keyword evidence="1" id="KW-0328">Glycosyltransferase</keyword>
<dbReference type="GO" id="GO:0009103">
    <property type="term" value="P:lipopolysaccharide biosynthetic process"/>
    <property type="evidence" value="ECO:0007669"/>
    <property type="project" value="TreeGrafter"/>
</dbReference>
<evidence type="ECO:0000259" key="3">
    <source>
        <dbReference type="Pfam" id="PF00534"/>
    </source>
</evidence>
<accession>A0A5J5IPI5</accession>
<dbReference type="PANTHER" id="PTHR46401:SF2">
    <property type="entry name" value="GLYCOSYLTRANSFERASE WBBK-RELATED"/>
    <property type="match status" value="1"/>
</dbReference>
<sequence length="367" mass="40232">MPRVFVDLLSYTGTKGGMETYTRELYRAVGSLAPDWEFLGYVSREGAKLDLSWFPGRIIPSGISGENRFHWAWGELTQVSRAARAERADLIHSPATLGPRRSSMPAVVTMHDMLYWSHPQYMSTPLYTRPVRWMEKAAASNAARVVTISPDSAAEIQKYLGVSGDRLDIIPLAGGDAPHVDRSRSTTEAPMILAMGNRRPHKNWKALVHAIALIAPEKRPHLVITGGRGDDPLRPVVDSLGVSAHVTLDGWVSDDRVLDLYERATALAIPSYAEGFSLPALESMAAGIPTLLSDIGVHRFVAGDAAAYFAPDDHAGLARLIESVVEDADLRDRLVRAGRARAAEFTWERTARETLGSFRKALTPSAR</sequence>
<dbReference type="Gene3D" id="3.40.50.2000">
    <property type="entry name" value="Glycogen Phosphorylase B"/>
    <property type="match status" value="2"/>
</dbReference>
<dbReference type="GO" id="GO:0016757">
    <property type="term" value="F:glycosyltransferase activity"/>
    <property type="evidence" value="ECO:0007669"/>
    <property type="project" value="UniProtKB-KW"/>
</dbReference>
<dbReference type="InterPro" id="IPR028098">
    <property type="entry name" value="Glyco_trans_4-like_N"/>
</dbReference>
<dbReference type="CDD" id="cd03809">
    <property type="entry name" value="GT4_MtfB-like"/>
    <property type="match status" value="1"/>
</dbReference>
<dbReference type="PANTHER" id="PTHR46401">
    <property type="entry name" value="GLYCOSYLTRANSFERASE WBBK-RELATED"/>
    <property type="match status" value="1"/>
</dbReference>
<feature type="domain" description="Glycosyltransferase subfamily 4-like N-terminal" evidence="4">
    <location>
        <begin position="16"/>
        <end position="171"/>
    </location>
</feature>
<evidence type="ECO:0000256" key="1">
    <source>
        <dbReference type="ARBA" id="ARBA00022676"/>
    </source>
</evidence>
<dbReference type="RefSeq" id="WP_150419812.1">
    <property type="nucleotide sequence ID" value="NZ_VYRZ01000003.1"/>
</dbReference>
<dbReference type="AlphaFoldDB" id="A0A5J5IPI5"/>
<evidence type="ECO:0000313" key="5">
    <source>
        <dbReference type="EMBL" id="KAA9085088.1"/>
    </source>
</evidence>
<proteinExistence type="predicted"/>
<comment type="caution">
    <text evidence="5">The sequence shown here is derived from an EMBL/GenBank/DDBJ whole genome shotgun (WGS) entry which is preliminary data.</text>
</comment>
<organism evidence="5 6">
    <name type="scientific">Microbacterium radiodurans</name>
    <dbReference type="NCBI Taxonomy" id="661398"/>
    <lineage>
        <taxon>Bacteria</taxon>
        <taxon>Bacillati</taxon>
        <taxon>Actinomycetota</taxon>
        <taxon>Actinomycetes</taxon>
        <taxon>Micrococcales</taxon>
        <taxon>Microbacteriaceae</taxon>
        <taxon>Microbacterium</taxon>
    </lineage>
</organism>
<keyword evidence="2 5" id="KW-0808">Transferase</keyword>
<dbReference type="EMBL" id="VYRZ01000003">
    <property type="protein sequence ID" value="KAA9085088.1"/>
    <property type="molecule type" value="Genomic_DNA"/>
</dbReference>
<dbReference type="InterPro" id="IPR001296">
    <property type="entry name" value="Glyco_trans_1"/>
</dbReference>
<name>A0A5J5IPI5_9MICO</name>
<dbReference type="Pfam" id="PF00534">
    <property type="entry name" value="Glycos_transf_1"/>
    <property type="match status" value="1"/>
</dbReference>
<feature type="domain" description="Glycosyl transferase family 1" evidence="3">
    <location>
        <begin position="184"/>
        <end position="340"/>
    </location>
</feature>
<evidence type="ECO:0000256" key="2">
    <source>
        <dbReference type="ARBA" id="ARBA00022679"/>
    </source>
</evidence>
<keyword evidence="6" id="KW-1185">Reference proteome</keyword>
<reference evidence="6" key="1">
    <citation type="submission" date="2019-09" db="EMBL/GenBank/DDBJ databases">
        <title>Mumia zhuanghuii sp. nov. isolated from the intestinal contents of plateau pika (Ochotona curzoniae) in the Qinghai-Tibet plateau of China.</title>
        <authorList>
            <person name="Tian Z."/>
        </authorList>
    </citation>
    <scope>NUCLEOTIDE SEQUENCE [LARGE SCALE GENOMIC DNA]</scope>
    <source>
        <strain evidence="6">DSM 25564</strain>
    </source>
</reference>